<evidence type="ECO:0000313" key="1">
    <source>
        <dbReference type="EMBL" id="WMT05719.1"/>
    </source>
</evidence>
<reference evidence="1 2" key="1">
    <citation type="submission" date="2023-08" db="EMBL/GenBank/DDBJ databases">
        <title>The whole genome sequence of Lysobacter yananisis.</title>
        <authorList>
            <person name="Sun H."/>
        </authorList>
    </citation>
    <scope>NUCLEOTIDE SEQUENCE [LARGE SCALE GENOMIC DNA]</scope>
    <source>
        <strain evidence="1 2">SNNU513</strain>
    </source>
</reference>
<evidence type="ECO:0000313" key="2">
    <source>
        <dbReference type="Proteomes" id="UP001229313"/>
    </source>
</evidence>
<dbReference type="EMBL" id="CP133568">
    <property type="protein sequence ID" value="WMT05719.1"/>
    <property type="molecule type" value="Genomic_DNA"/>
</dbReference>
<dbReference type="RefSeq" id="WP_309153646.1">
    <property type="nucleotide sequence ID" value="NZ_CP133568.1"/>
</dbReference>
<gene>
    <name evidence="1" type="ORF">RDV84_13010</name>
</gene>
<name>A0ABY9PFM3_9GAMM</name>
<accession>A0ABY9PFM3</accession>
<sequence length="75" mass="8129">MRVKLVESGHGRSTNFAANCQQRMQGLITKPHETFAHEVFTEFGRLSAVTSATDVADGVWHATTPLQPVAFPSGC</sequence>
<dbReference type="Proteomes" id="UP001229313">
    <property type="component" value="Chromosome"/>
</dbReference>
<organism evidence="1 2">
    <name type="scientific">Lysobacter yananisis</name>
    <dbReference type="NCBI Taxonomy" id="1003114"/>
    <lineage>
        <taxon>Bacteria</taxon>
        <taxon>Pseudomonadati</taxon>
        <taxon>Pseudomonadota</taxon>
        <taxon>Gammaproteobacteria</taxon>
        <taxon>Lysobacterales</taxon>
        <taxon>Lysobacteraceae</taxon>
        <taxon>Lysobacter</taxon>
    </lineage>
</organism>
<keyword evidence="2" id="KW-1185">Reference proteome</keyword>
<protein>
    <submittedName>
        <fullName evidence="1">Uncharacterized protein</fullName>
    </submittedName>
</protein>
<proteinExistence type="predicted"/>